<dbReference type="InParanoid" id="A0A0C2ZTV0"/>
<accession>A0A0C2ZTV0</accession>
<sequence length="189" mass="21274">VESRATVVSEFPRSVFVGKPHERNDDVGVVMDESTVEVHKSEVGLDVLNFLHRHGEFVRRETETEVLSGGGMELTFLWLGEEIVLSEALEDFADVFLMGLEVLGEIREDTIDESLIGCRSICQAKGHDIPLEGPIPRAERGFPFITFCNVDQVVCMAEINLRVDLGLAREIEEARYQREWVVVFLGQLV</sequence>
<dbReference type="OrthoDB" id="3046524at2759"/>
<reference evidence="2" key="2">
    <citation type="submission" date="2015-01" db="EMBL/GenBank/DDBJ databases">
        <title>Evolutionary Origins and Diversification of the Mycorrhizal Mutualists.</title>
        <authorList>
            <consortium name="DOE Joint Genome Institute"/>
            <consortium name="Mycorrhizal Genomics Consortium"/>
            <person name="Kohler A."/>
            <person name="Kuo A."/>
            <person name="Nagy L.G."/>
            <person name="Floudas D."/>
            <person name="Copeland A."/>
            <person name="Barry K.W."/>
            <person name="Cichocki N."/>
            <person name="Veneault-Fourrey C."/>
            <person name="LaButti K."/>
            <person name="Lindquist E.A."/>
            <person name="Lipzen A."/>
            <person name="Lundell T."/>
            <person name="Morin E."/>
            <person name="Murat C."/>
            <person name="Riley R."/>
            <person name="Ohm R."/>
            <person name="Sun H."/>
            <person name="Tunlid A."/>
            <person name="Henrissat B."/>
            <person name="Grigoriev I.V."/>
            <person name="Hibbett D.S."/>
            <person name="Martin F."/>
        </authorList>
    </citation>
    <scope>NUCLEOTIDE SEQUENCE [LARGE SCALE GENOMIC DNA]</scope>
    <source>
        <strain evidence="2">Foug A</strain>
    </source>
</reference>
<reference evidence="1 2" key="1">
    <citation type="submission" date="2014-04" db="EMBL/GenBank/DDBJ databases">
        <authorList>
            <consortium name="DOE Joint Genome Institute"/>
            <person name="Kuo A."/>
            <person name="Kohler A."/>
            <person name="Nagy L.G."/>
            <person name="Floudas D."/>
            <person name="Copeland A."/>
            <person name="Barry K.W."/>
            <person name="Cichocki N."/>
            <person name="Veneault-Fourrey C."/>
            <person name="LaButti K."/>
            <person name="Lindquist E.A."/>
            <person name="Lipzen A."/>
            <person name="Lundell T."/>
            <person name="Morin E."/>
            <person name="Murat C."/>
            <person name="Sun H."/>
            <person name="Tunlid A."/>
            <person name="Henrissat B."/>
            <person name="Grigoriev I.V."/>
            <person name="Hibbett D.S."/>
            <person name="Martin F."/>
            <person name="Nordberg H.P."/>
            <person name="Cantor M.N."/>
            <person name="Hua S.X."/>
        </authorList>
    </citation>
    <scope>NUCLEOTIDE SEQUENCE [LARGE SCALE GENOMIC DNA]</scope>
    <source>
        <strain evidence="1 2">Foug A</strain>
    </source>
</reference>
<dbReference type="AlphaFoldDB" id="A0A0C2ZTV0"/>
<name>A0A0C2ZTV0_9AGAM</name>
<gene>
    <name evidence="1" type="ORF">SCLCIDRAFT_113957</name>
</gene>
<dbReference type="HOGENOM" id="CLU_090544_1_1_1"/>
<keyword evidence="2" id="KW-1185">Reference proteome</keyword>
<dbReference type="EMBL" id="KN822025">
    <property type="protein sequence ID" value="KIM64938.1"/>
    <property type="molecule type" value="Genomic_DNA"/>
</dbReference>
<protein>
    <submittedName>
        <fullName evidence="1">Uncharacterized protein</fullName>
    </submittedName>
</protein>
<evidence type="ECO:0000313" key="1">
    <source>
        <dbReference type="EMBL" id="KIM64938.1"/>
    </source>
</evidence>
<feature type="non-terminal residue" evidence="1">
    <location>
        <position position="1"/>
    </location>
</feature>
<proteinExistence type="predicted"/>
<dbReference type="Proteomes" id="UP000053989">
    <property type="component" value="Unassembled WGS sequence"/>
</dbReference>
<organism evidence="1 2">
    <name type="scientific">Scleroderma citrinum Foug A</name>
    <dbReference type="NCBI Taxonomy" id="1036808"/>
    <lineage>
        <taxon>Eukaryota</taxon>
        <taxon>Fungi</taxon>
        <taxon>Dikarya</taxon>
        <taxon>Basidiomycota</taxon>
        <taxon>Agaricomycotina</taxon>
        <taxon>Agaricomycetes</taxon>
        <taxon>Agaricomycetidae</taxon>
        <taxon>Boletales</taxon>
        <taxon>Sclerodermatineae</taxon>
        <taxon>Sclerodermataceae</taxon>
        <taxon>Scleroderma</taxon>
    </lineage>
</organism>
<evidence type="ECO:0000313" key="2">
    <source>
        <dbReference type="Proteomes" id="UP000053989"/>
    </source>
</evidence>